<protein>
    <submittedName>
        <fullName evidence="2">NAD(P)H-binding protein</fullName>
    </submittedName>
</protein>
<evidence type="ECO:0000313" key="3">
    <source>
        <dbReference type="Proteomes" id="UP001380290"/>
    </source>
</evidence>
<proteinExistence type="predicted"/>
<accession>A0ABU8QNV8</accession>
<evidence type="ECO:0000313" key="2">
    <source>
        <dbReference type="EMBL" id="MEJ5862344.1"/>
    </source>
</evidence>
<organism evidence="2 3">
    <name type="scientific">Pseudomonas farsensis</name>
    <dbReference type="NCBI Taxonomy" id="2745492"/>
    <lineage>
        <taxon>Bacteria</taxon>
        <taxon>Pseudomonadati</taxon>
        <taxon>Pseudomonadota</taxon>
        <taxon>Gammaproteobacteria</taxon>
        <taxon>Pseudomonadales</taxon>
        <taxon>Pseudomonadaceae</taxon>
        <taxon>Pseudomonas</taxon>
    </lineage>
</organism>
<dbReference type="InterPro" id="IPR016040">
    <property type="entry name" value="NAD(P)-bd_dom"/>
</dbReference>
<reference evidence="2 3" key="1">
    <citation type="submission" date="2024-02" db="EMBL/GenBank/DDBJ databases">
        <title>Identification of pathogenicity and growth-promoting function of Pseudomonas putida variant.</title>
        <authorList>
            <person name="Sun J."/>
        </authorList>
    </citation>
    <scope>NUCLEOTIDE SEQUENCE [LARGE SCALE GENOMIC DNA]</scope>
    <source>
        <strain evidence="2 3">A03</strain>
    </source>
</reference>
<gene>
    <name evidence="2" type="ORF">V7S98_03800</name>
</gene>
<feature type="domain" description="NAD(P)-binding" evidence="1">
    <location>
        <begin position="15"/>
        <end position="150"/>
    </location>
</feature>
<evidence type="ECO:0000259" key="1">
    <source>
        <dbReference type="Pfam" id="PF13460"/>
    </source>
</evidence>
<dbReference type="Proteomes" id="UP001380290">
    <property type="component" value="Unassembled WGS sequence"/>
</dbReference>
<comment type="caution">
    <text evidence="2">The sequence shown here is derived from an EMBL/GenBank/DDBJ whole genome shotgun (WGS) entry which is preliminary data.</text>
</comment>
<sequence length="205" mass="21840">MKNAETPALKLVLLGAESSQGNALTVQLLARQHEVIAIVDDLSRHTARPGLHYKIGGLADADQAEQSMAGGSAVIALLSALAPGDLPTQRKLCEALLAGLARTTIRRLLLVGDFQVLEGASGHSSLERECMDRIVDGLQRSGLQWTVINAPDDAPGLSIEQFRHNEAALAPDQAKRLRDLARVAAGLVDTLELGLHIGEHLNFVV</sequence>
<dbReference type="RefSeq" id="WP_339598339.1">
    <property type="nucleotide sequence ID" value="NZ_JBBHLC010000005.1"/>
</dbReference>
<dbReference type="Gene3D" id="3.40.50.720">
    <property type="entry name" value="NAD(P)-binding Rossmann-like Domain"/>
    <property type="match status" value="1"/>
</dbReference>
<dbReference type="InterPro" id="IPR036291">
    <property type="entry name" value="NAD(P)-bd_dom_sf"/>
</dbReference>
<name>A0ABU8QNV8_9PSED</name>
<dbReference type="Pfam" id="PF13460">
    <property type="entry name" value="NAD_binding_10"/>
    <property type="match status" value="1"/>
</dbReference>
<keyword evidence="3" id="KW-1185">Reference proteome</keyword>
<dbReference type="SUPFAM" id="SSF51735">
    <property type="entry name" value="NAD(P)-binding Rossmann-fold domains"/>
    <property type="match status" value="1"/>
</dbReference>
<dbReference type="EMBL" id="JBBHLC010000005">
    <property type="protein sequence ID" value="MEJ5862344.1"/>
    <property type="molecule type" value="Genomic_DNA"/>
</dbReference>